<dbReference type="Gene3D" id="3.90.79.10">
    <property type="entry name" value="Nucleoside Triphosphate Pyrophosphohydrolase"/>
    <property type="match status" value="1"/>
</dbReference>
<evidence type="ECO:0000256" key="5">
    <source>
        <dbReference type="ARBA" id="ARBA00022723"/>
    </source>
</evidence>
<feature type="domain" description="Nudix hydrolase" evidence="13">
    <location>
        <begin position="58"/>
        <end position="195"/>
    </location>
</feature>
<evidence type="ECO:0000256" key="10">
    <source>
        <dbReference type="ARBA" id="ARBA00030308"/>
    </source>
</evidence>
<evidence type="ECO:0000256" key="4">
    <source>
        <dbReference type="ARBA" id="ARBA00013297"/>
    </source>
</evidence>
<dbReference type="Proteomes" id="UP000838672">
    <property type="component" value="Unassembled WGS sequence"/>
</dbReference>
<comment type="function">
    <text evidence="8">Acts on ADP-mannose and ADP-glucose as well as ADP-ribose. Prevents glycogen biosynthesis. The reaction catalyzed by this enzyme is a limiting step of the gluconeogenic process.</text>
</comment>
<dbReference type="CDD" id="cd24155">
    <property type="entry name" value="NUDIX_ADPRase"/>
    <property type="match status" value="1"/>
</dbReference>
<evidence type="ECO:0000256" key="1">
    <source>
        <dbReference type="ARBA" id="ARBA00001946"/>
    </source>
</evidence>
<evidence type="ECO:0000313" key="15">
    <source>
        <dbReference type="Proteomes" id="UP000838672"/>
    </source>
</evidence>
<dbReference type="PROSITE" id="PS51462">
    <property type="entry name" value="NUDIX"/>
    <property type="match status" value="1"/>
</dbReference>
<comment type="catalytic activity">
    <reaction evidence="12">
        <text>ADP-D-ribose + H2O = D-ribose 5-phosphate + AMP + 2 H(+)</text>
        <dbReference type="Rhea" id="RHEA:10412"/>
        <dbReference type="ChEBI" id="CHEBI:15377"/>
        <dbReference type="ChEBI" id="CHEBI:15378"/>
        <dbReference type="ChEBI" id="CHEBI:57967"/>
        <dbReference type="ChEBI" id="CHEBI:78346"/>
        <dbReference type="ChEBI" id="CHEBI:456215"/>
        <dbReference type="EC" id="3.6.1.13"/>
    </reaction>
</comment>
<dbReference type="Pfam" id="PF00293">
    <property type="entry name" value="NUDIX"/>
    <property type="match status" value="1"/>
</dbReference>
<dbReference type="PROSITE" id="PS00893">
    <property type="entry name" value="NUDIX_BOX"/>
    <property type="match status" value="1"/>
</dbReference>
<evidence type="ECO:0000256" key="3">
    <source>
        <dbReference type="ARBA" id="ARBA00012453"/>
    </source>
</evidence>
<gene>
    <name evidence="14" type="primary">nudF</name>
    <name evidence="14" type="ORF">VST7929_02319</name>
</gene>
<accession>A0ABM8ZVN2</accession>
<sequence>MSCHMSALQDEQFYSNHDVEIIQKSRHYNGFLKIDHYQFRHRLFAGGWSDPIVRECLERGDAAALLPYDPIADTVVLIEQIRVGALGGEQPWQLEIVAGMIDKAESAEQVARRESEEEAGISIERSESICSYYPSSGGCTEKLYLFVGEVDSTKAQGIHGLAEENEDIRVHVVAREQALKWLQNGRIENAASIIALQWLALNHARLRQQWQV</sequence>
<dbReference type="SUPFAM" id="SSF55811">
    <property type="entry name" value="Nudix"/>
    <property type="match status" value="1"/>
</dbReference>
<keyword evidence="6 14" id="KW-0378">Hydrolase</keyword>
<dbReference type="EMBL" id="CAKLDI010000001">
    <property type="protein sequence ID" value="CAH0534388.1"/>
    <property type="molecule type" value="Genomic_DNA"/>
</dbReference>
<comment type="cofactor">
    <cofactor evidence="1">
        <name>Mg(2+)</name>
        <dbReference type="ChEBI" id="CHEBI:18420"/>
    </cofactor>
</comment>
<evidence type="ECO:0000259" key="13">
    <source>
        <dbReference type="PROSITE" id="PS51462"/>
    </source>
</evidence>
<dbReference type="NCBIfam" id="TIGR00052">
    <property type="entry name" value="nudix-type nucleoside diphosphatase, YffH/AdpP family"/>
    <property type="match status" value="1"/>
</dbReference>
<name>A0ABM8ZVN2_9VIBR</name>
<dbReference type="PANTHER" id="PTHR11839">
    <property type="entry name" value="UDP/ADP-SUGAR PYROPHOSPHATASE"/>
    <property type="match status" value="1"/>
</dbReference>
<dbReference type="NCBIfam" id="NF008003">
    <property type="entry name" value="PRK10729.1"/>
    <property type="match status" value="1"/>
</dbReference>
<comment type="similarity">
    <text evidence="2">Belongs to the Nudix hydrolase family. NudF subfamily.</text>
</comment>
<protein>
    <recommendedName>
        <fullName evidence="4">ADP-ribose pyrophosphatase</fullName>
        <ecNumber evidence="3">3.6.1.13</ecNumber>
    </recommendedName>
    <alternativeName>
        <fullName evidence="9">ADP-ribose diphosphatase</fullName>
    </alternativeName>
    <alternativeName>
        <fullName evidence="11">ADP-ribose phosphohydrolase</fullName>
    </alternativeName>
    <alternativeName>
        <fullName evidence="10">Adenosine diphosphoribose pyrophosphatase</fullName>
    </alternativeName>
</protein>
<keyword evidence="5" id="KW-0479">Metal-binding</keyword>
<dbReference type="InterPro" id="IPR015797">
    <property type="entry name" value="NUDIX_hydrolase-like_dom_sf"/>
</dbReference>
<dbReference type="EC" id="3.6.1.13" evidence="3"/>
<evidence type="ECO:0000256" key="2">
    <source>
        <dbReference type="ARBA" id="ARBA00007482"/>
    </source>
</evidence>
<evidence type="ECO:0000256" key="6">
    <source>
        <dbReference type="ARBA" id="ARBA00022801"/>
    </source>
</evidence>
<dbReference type="InterPro" id="IPR000086">
    <property type="entry name" value="NUDIX_hydrolase_dom"/>
</dbReference>
<reference evidence="14" key="1">
    <citation type="submission" date="2021-11" db="EMBL/GenBank/DDBJ databases">
        <authorList>
            <person name="Rodrigo-Torres L."/>
            <person name="Arahal R. D."/>
            <person name="Lucena T."/>
        </authorList>
    </citation>
    <scope>NUCLEOTIDE SEQUENCE</scope>
    <source>
        <strain evidence="14">CECT 7929</strain>
    </source>
</reference>
<dbReference type="InterPro" id="IPR004385">
    <property type="entry name" value="NDP_pyrophosphatase"/>
</dbReference>
<dbReference type="RefSeq" id="WP_237466958.1">
    <property type="nucleotide sequence ID" value="NZ_CAKLDI010000001.1"/>
</dbReference>
<dbReference type="GO" id="GO:0047631">
    <property type="term" value="F:ADP-ribose diphosphatase activity"/>
    <property type="evidence" value="ECO:0007669"/>
    <property type="project" value="UniProtKB-EC"/>
</dbReference>
<comment type="caution">
    <text evidence="14">The sequence shown here is derived from an EMBL/GenBank/DDBJ whole genome shotgun (WGS) entry which is preliminary data.</text>
</comment>
<evidence type="ECO:0000256" key="8">
    <source>
        <dbReference type="ARBA" id="ARBA00025164"/>
    </source>
</evidence>
<dbReference type="InterPro" id="IPR020084">
    <property type="entry name" value="NUDIX_hydrolase_CS"/>
</dbReference>
<keyword evidence="15" id="KW-1185">Reference proteome</keyword>
<evidence type="ECO:0000313" key="14">
    <source>
        <dbReference type="EMBL" id="CAH0534388.1"/>
    </source>
</evidence>
<organism evidence="14 15">
    <name type="scientific">Vibrio stylophorae</name>
    <dbReference type="NCBI Taxonomy" id="659351"/>
    <lineage>
        <taxon>Bacteria</taxon>
        <taxon>Pseudomonadati</taxon>
        <taxon>Pseudomonadota</taxon>
        <taxon>Gammaproteobacteria</taxon>
        <taxon>Vibrionales</taxon>
        <taxon>Vibrionaceae</taxon>
        <taxon>Vibrio</taxon>
    </lineage>
</organism>
<keyword evidence="7" id="KW-0460">Magnesium</keyword>
<evidence type="ECO:0000256" key="11">
    <source>
        <dbReference type="ARBA" id="ARBA00033056"/>
    </source>
</evidence>
<proteinExistence type="inferred from homology"/>
<dbReference type="PANTHER" id="PTHR11839:SF5">
    <property type="entry name" value="ADP-RIBOSE PYROPHOSPHATASE"/>
    <property type="match status" value="1"/>
</dbReference>
<evidence type="ECO:0000256" key="9">
    <source>
        <dbReference type="ARBA" id="ARBA00030162"/>
    </source>
</evidence>
<evidence type="ECO:0000256" key="7">
    <source>
        <dbReference type="ARBA" id="ARBA00022842"/>
    </source>
</evidence>
<evidence type="ECO:0000256" key="12">
    <source>
        <dbReference type="ARBA" id="ARBA00049546"/>
    </source>
</evidence>